<keyword evidence="8" id="KW-1185">Reference proteome</keyword>
<evidence type="ECO:0000256" key="4">
    <source>
        <dbReference type="ARBA" id="ARBA00022912"/>
    </source>
</evidence>
<accession>A0A1J4MBP6</accession>
<dbReference type="RefSeq" id="XP_067066832.1">
    <property type="nucleotide sequence ID" value="XM_067214104.1"/>
</dbReference>
<reference evidence="7 8" key="1">
    <citation type="submission" date="2016-10" db="EMBL/GenBank/DDBJ databases">
        <title>Reductive evolution of mitochondrial metabolism and differential evolution of invasion-related proteins in Cryptosporidium.</title>
        <authorList>
            <person name="Liu S."/>
            <person name="Roellig D.M."/>
            <person name="Guo Y."/>
            <person name="Li N."/>
            <person name="Frace M.A."/>
            <person name="Tang K."/>
            <person name="Zhang L."/>
            <person name="Feng Y."/>
            <person name="Xiao L."/>
        </authorList>
    </citation>
    <scope>NUCLEOTIDE SEQUENCE [LARGE SCALE GENOMIC DNA]</scope>
    <source>
        <strain evidence="7">30847</strain>
    </source>
</reference>
<dbReference type="Gene3D" id="3.90.190.10">
    <property type="entry name" value="Protein tyrosine phosphatase superfamily"/>
    <property type="match status" value="1"/>
</dbReference>
<dbReference type="PANTHER" id="PTHR10159:SF519">
    <property type="entry name" value="DUAL SPECIFICITY PROTEIN PHOSPHATASE MPK3"/>
    <property type="match status" value="1"/>
</dbReference>
<evidence type="ECO:0000313" key="8">
    <source>
        <dbReference type="Proteomes" id="UP000186804"/>
    </source>
</evidence>
<comment type="similarity">
    <text evidence="1">Belongs to the protein-tyrosine phosphatase family. Non-receptor class dual specificity subfamily.</text>
</comment>
<dbReference type="Pfam" id="PF00782">
    <property type="entry name" value="DSPc"/>
    <property type="match status" value="1"/>
</dbReference>
<dbReference type="GO" id="GO:0017017">
    <property type="term" value="F:MAP kinase tyrosine/serine/threonine phosphatase activity"/>
    <property type="evidence" value="ECO:0007669"/>
    <property type="project" value="TreeGrafter"/>
</dbReference>
<dbReference type="Proteomes" id="UP000186804">
    <property type="component" value="Unassembled WGS sequence"/>
</dbReference>
<dbReference type="PROSITE" id="PS50054">
    <property type="entry name" value="TYR_PHOSPHATASE_DUAL"/>
    <property type="match status" value="1"/>
</dbReference>
<dbReference type="AlphaFoldDB" id="A0A1J4MBP6"/>
<comment type="caution">
    <text evidence="7">The sequence shown here is derived from an EMBL/GenBank/DDBJ whole genome shotgun (WGS) entry which is preliminary data.</text>
</comment>
<dbReference type="InterPro" id="IPR029021">
    <property type="entry name" value="Prot-tyrosine_phosphatase-like"/>
</dbReference>
<dbReference type="InterPro" id="IPR000387">
    <property type="entry name" value="Tyr_Pase_dom"/>
</dbReference>
<dbReference type="InterPro" id="IPR020422">
    <property type="entry name" value="TYR_PHOSPHATASE_DUAL_dom"/>
</dbReference>
<protein>
    <recommendedName>
        <fullName evidence="2">protein-tyrosine-phosphatase</fullName>
        <ecNumber evidence="2">3.1.3.48</ecNumber>
    </recommendedName>
</protein>
<dbReference type="OrthoDB" id="10252009at2759"/>
<evidence type="ECO:0000256" key="3">
    <source>
        <dbReference type="ARBA" id="ARBA00022801"/>
    </source>
</evidence>
<dbReference type="GO" id="GO:0033550">
    <property type="term" value="F:MAP kinase tyrosine phosphatase activity"/>
    <property type="evidence" value="ECO:0007669"/>
    <property type="project" value="TreeGrafter"/>
</dbReference>
<dbReference type="PRINTS" id="PR01908">
    <property type="entry name" value="ADSPHPHTASE"/>
</dbReference>
<proteinExistence type="inferred from homology"/>
<dbReference type="PANTHER" id="PTHR10159">
    <property type="entry name" value="DUAL SPECIFICITY PROTEIN PHOSPHATASE"/>
    <property type="match status" value="1"/>
</dbReference>
<dbReference type="VEuPathDB" id="CryptoDB:cand_038830"/>
<evidence type="ECO:0000256" key="2">
    <source>
        <dbReference type="ARBA" id="ARBA00013064"/>
    </source>
</evidence>
<evidence type="ECO:0000256" key="1">
    <source>
        <dbReference type="ARBA" id="ARBA00008601"/>
    </source>
</evidence>
<dbReference type="GO" id="GO:0005737">
    <property type="term" value="C:cytoplasm"/>
    <property type="evidence" value="ECO:0007669"/>
    <property type="project" value="TreeGrafter"/>
</dbReference>
<dbReference type="GO" id="GO:0008330">
    <property type="term" value="F:protein tyrosine/threonine phosphatase activity"/>
    <property type="evidence" value="ECO:0007669"/>
    <property type="project" value="TreeGrafter"/>
</dbReference>
<evidence type="ECO:0000259" key="6">
    <source>
        <dbReference type="PROSITE" id="PS50056"/>
    </source>
</evidence>
<gene>
    <name evidence="7" type="ORF">cand_038830</name>
</gene>
<dbReference type="SMART" id="SM00195">
    <property type="entry name" value="DSPc"/>
    <property type="match status" value="1"/>
</dbReference>
<evidence type="ECO:0000313" key="7">
    <source>
        <dbReference type="EMBL" id="OII71642.1"/>
    </source>
</evidence>
<keyword evidence="3" id="KW-0378">Hydrolase</keyword>
<feature type="domain" description="Tyrosine-protein phosphatase" evidence="5">
    <location>
        <begin position="131"/>
        <end position="276"/>
    </location>
</feature>
<dbReference type="EMBL" id="LRBS01000121">
    <property type="protein sequence ID" value="OII71642.1"/>
    <property type="molecule type" value="Genomic_DNA"/>
</dbReference>
<dbReference type="SUPFAM" id="SSF52799">
    <property type="entry name" value="(Phosphotyrosine protein) phosphatases II"/>
    <property type="match status" value="1"/>
</dbReference>
<dbReference type="GO" id="GO:0043409">
    <property type="term" value="P:negative regulation of MAPK cascade"/>
    <property type="evidence" value="ECO:0007669"/>
    <property type="project" value="TreeGrafter"/>
</dbReference>
<feature type="domain" description="Tyrosine specific protein phosphatases" evidence="6">
    <location>
        <begin position="198"/>
        <end position="255"/>
    </location>
</feature>
<name>A0A1J4MBP6_9CRYT</name>
<dbReference type="PROSITE" id="PS50056">
    <property type="entry name" value="TYR_PHOSPHATASE_2"/>
    <property type="match status" value="1"/>
</dbReference>
<organism evidence="7 8">
    <name type="scientific">Cryptosporidium andersoni</name>
    <dbReference type="NCBI Taxonomy" id="117008"/>
    <lineage>
        <taxon>Eukaryota</taxon>
        <taxon>Sar</taxon>
        <taxon>Alveolata</taxon>
        <taxon>Apicomplexa</taxon>
        <taxon>Conoidasida</taxon>
        <taxon>Coccidia</taxon>
        <taxon>Eucoccidiorida</taxon>
        <taxon>Eimeriorina</taxon>
        <taxon>Cryptosporidiidae</taxon>
        <taxon>Cryptosporidium</taxon>
    </lineage>
</organism>
<keyword evidence="4" id="KW-0904">Protein phosphatase</keyword>
<evidence type="ECO:0000259" key="5">
    <source>
        <dbReference type="PROSITE" id="PS50054"/>
    </source>
</evidence>
<dbReference type="CDD" id="cd14498">
    <property type="entry name" value="DSP"/>
    <property type="match status" value="1"/>
</dbReference>
<dbReference type="GeneID" id="92368067"/>
<dbReference type="InterPro" id="IPR000340">
    <property type="entry name" value="Dual-sp_phosphatase_cat-dom"/>
</dbReference>
<sequence>MDAFRRLIEKRSSRISSIESMNEPNQNKQLDPIAIHFYYASLRIVHQLRKKLPEPSINLRVQDILRCLTLLEKCVSKYGALVTSFKEEAIADSNKEYLKETIYKTINELGYKELFNKELEAANQESLDLHKAQRIIPGIYLGGVGVASDMEKLKQYGITHIVSCIPNGCRFPKEFQYLNIPLSDSPFEDISKYFVCSNEFIKDALQNSTVEKPTCVYIHCAAGISRAPTICAAFLMKELKITTQQALKLIKLARPYIAPNPGFLNQLYSYYCLLNSTGHLSNNQLLNTQILGIDLNSISGVKCSTIWKRNIKKKDNNTYQNKSSKTN</sequence>
<dbReference type="EC" id="3.1.3.48" evidence="2"/>